<name>A0A1E7ES99_9STRA</name>
<dbReference type="KEGG" id="fcy:FRACYDRAFT_249628"/>
<evidence type="ECO:0000313" key="2">
    <source>
        <dbReference type="EMBL" id="OEU08726.1"/>
    </source>
</evidence>
<feature type="compositionally biased region" description="Polar residues" evidence="1">
    <location>
        <begin position="446"/>
        <end position="457"/>
    </location>
</feature>
<protein>
    <recommendedName>
        <fullName evidence="4">RNI-like protein</fullName>
    </recommendedName>
</protein>
<evidence type="ECO:0000256" key="1">
    <source>
        <dbReference type="SAM" id="MobiDB-lite"/>
    </source>
</evidence>
<dbReference type="Gene3D" id="3.80.10.10">
    <property type="entry name" value="Ribonuclease Inhibitor"/>
    <property type="match status" value="1"/>
</dbReference>
<dbReference type="EMBL" id="KV784379">
    <property type="protein sequence ID" value="OEU08726.1"/>
    <property type="molecule type" value="Genomic_DNA"/>
</dbReference>
<proteinExistence type="predicted"/>
<evidence type="ECO:0000313" key="3">
    <source>
        <dbReference type="Proteomes" id="UP000095751"/>
    </source>
</evidence>
<dbReference type="AlphaFoldDB" id="A0A1E7ES99"/>
<feature type="compositionally biased region" description="Low complexity" evidence="1">
    <location>
        <begin position="434"/>
        <end position="445"/>
    </location>
</feature>
<gene>
    <name evidence="2" type="ORF">FRACYDRAFT_249628</name>
</gene>
<dbReference type="InParanoid" id="A0A1E7ES99"/>
<reference evidence="2 3" key="1">
    <citation type="submission" date="2016-09" db="EMBL/GenBank/DDBJ databases">
        <title>Extensive genetic diversity and differential bi-allelic expression allows diatom success in the polar Southern Ocean.</title>
        <authorList>
            <consortium name="DOE Joint Genome Institute"/>
            <person name="Mock T."/>
            <person name="Otillar R.P."/>
            <person name="Strauss J."/>
            <person name="Dupont C."/>
            <person name="Frickenhaus S."/>
            <person name="Maumus F."/>
            <person name="Mcmullan M."/>
            <person name="Sanges R."/>
            <person name="Schmutz J."/>
            <person name="Toseland A."/>
            <person name="Valas R."/>
            <person name="Veluchamy A."/>
            <person name="Ward B.J."/>
            <person name="Allen A."/>
            <person name="Barry K."/>
            <person name="Falciatore A."/>
            <person name="Ferrante M."/>
            <person name="Fortunato A.E."/>
            <person name="Gloeckner G."/>
            <person name="Gruber A."/>
            <person name="Hipkin R."/>
            <person name="Janech M."/>
            <person name="Kroth P."/>
            <person name="Leese F."/>
            <person name="Lindquist E."/>
            <person name="Lyon B.R."/>
            <person name="Martin J."/>
            <person name="Mayer C."/>
            <person name="Parker M."/>
            <person name="Quesneville H."/>
            <person name="Raymond J."/>
            <person name="Uhlig C."/>
            <person name="Valentin K.U."/>
            <person name="Worden A.Z."/>
            <person name="Armbrust E.V."/>
            <person name="Bowler C."/>
            <person name="Green B."/>
            <person name="Moulton V."/>
            <person name="Van Oosterhout C."/>
            <person name="Grigoriev I."/>
        </authorList>
    </citation>
    <scope>NUCLEOTIDE SEQUENCE [LARGE SCALE GENOMIC DNA]</scope>
    <source>
        <strain evidence="2 3">CCMP1102</strain>
    </source>
</reference>
<organism evidence="2 3">
    <name type="scientific">Fragilariopsis cylindrus CCMP1102</name>
    <dbReference type="NCBI Taxonomy" id="635003"/>
    <lineage>
        <taxon>Eukaryota</taxon>
        <taxon>Sar</taxon>
        <taxon>Stramenopiles</taxon>
        <taxon>Ochrophyta</taxon>
        <taxon>Bacillariophyta</taxon>
        <taxon>Bacillariophyceae</taxon>
        <taxon>Bacillariophycidae</taxon>
        <taxon>Bacillariales</taxon>
        <taxon>Bacillariaceae</taxon>
        <taxon>Fragilariopsis</taxon>
    </lineage>
</organism>
<dbReference type="SUPFAM" id="SSF52047">
    <property type="entry name" value="RNI-like"/>
    <property type="match status" value="1"/>
</dbReference>
<sequence length="457" mass="51945">MNEVEAEAEAEADAEQCRIVAKCMHHVPDNIVMNIKEGYNLMNMLYKVGILSDYLADLDTDDGINIYGENVEFKDYFDFNDEENIRIDPKTGRITFLCLFRRNYDLFGIPNNVPSSIDQFQSLESIDLKNCQLLTMELGNLPVLKTINFNFCTSNMFANTPEGLQLSSTKKVTIDSSSITKFNSNLSSFLKIFSNTLEELCFGNMTRGDSDEILHVLQNDNLCFRHSLTTIQMRYCKLNEDDLKRLLFEIRERFPNLHTLGINCNNIESLCGIGDRIKQVPFIPNNKLLRLNLNRNPIFKQICVPLNATKDPKEIAALVTLLDKFDGISNLGAYSCQKYEPKIEYALRINIAGRKELIRGKSSRIINRALWPLILVRAYKNSSEIYIYDRYSSDTVTTSKEVESKKCASGLFHLVHHFYAPVMIEDRGGGGGSSTTTNITNDNSIEGSNKQQQQQHA</sequence>
<keyword evidence="3" id="KW-1185">Reference proteome</keyword>
<feature type="region of interest" description="Disordered" evidence="1">
    <location>
        <begin position="429"/>
        <end position="457"/>
    </location>
</feature>
<dbReference type="Proteomes" id="UP000095751">
    <property type="component" value="Unassembled WGS sequence"/>
</dbReference>
<dbReference type="InterPro" id="IPR032675">
    <property type="entry name" value="LRR_dom_sf"/>
</dbReference>
<accession>A0A1E7ES99</accession>
<evidence type="ECO:0008006" key="4">
    <source>
        <dbReference type="Google" id="ProtNLM"/>
    </source>
</evidence>
<dbReference type="OrthoDB" id="1111193at2759"/>